<reference evidence="1 2" key="1">
    <citation type="journal article" date="2018" name="Nat. Ecol. Evol.">
        <title>Shark genomes provide insights into elasmobranch evolution and the origin of vertebrates.</title>
        <authorList>
            <person name="Hara Y"/>
            <person name="Yamaguchi K"/>
            <person name="Onimaru K"/>
            <person name="Kadota M"/>
            <person name="Koyanagi M"/>
            <person name="Keeley SD"/>
            <person name="Tatsumi K"/>
            <person name="Tanaka K"/>
            <person name="Motone F"/>
            <person name="Kageyama Y"/>
            <person name="Nozu R"/>
            <person name="Adachi N"/>
            <person name="Nishimura O"/>
            <person name="Nakagawa R"/>
            <person name="Tanegashima C"/>
            <person name="Kiyatake I"/>
            <person name="Matsumoto R"/>
            <person name="Murakumo K"/>
            <person name="Nishida K"/>
            <person name="Terakita A"/>
            <person name="Kuratani S"/>
            <person name="Sato K"/>
            <person name="Hyodo S Kuraku.S."/>
        </authorList>
    </citation>
    <scope>NUCLEOTIDE SEQUENCE [LARGE SCALE GENOMIC DNA]</scope>
</reference>
<gene>
    <name evidence="1" type="ORF">chiPu_0029686</name>
</gene>
<name>A0A401TSX9_CHIPU</name>
<accession>A0A401TSX9</accession>
<protein>
    <submittedName>
        <fullName evidence="1">Uncharacterized protein</fullName>
    </submittedName>
</protein>
<keyword evidence="2" id="KW-1185">Reference proteome</keyword>
<sequence>FGFWGIARGWSGQGLQTLRVKSRSLQFPSARLRLHRILNEDWTKASNEGDDTYSTLLVRSNSVPLVQPAPAAGVITALE</sequence>
<dbReference type="EMBL" id="BEZZ01163407">
    <property type="protein sequence ID" value="GCC45741.1"/>
    <property type="molecule type" value="Genomic_DNA"/>
</dbReference>
<evidence type="ECO:0000313" key="2">
    <source>
        <dbReference type="Proteomes" id="UP000287033"/>
    </source>
</evidence>
<dbReference type="AlphaFoldDB" id="A0A401TSX9"/>
<proteinExistence type="predicted"/>
<comment type="caution">
    <text evidence="1">The sequence shown here is derived from an EMBL/GenBank/DDBJ whole genome shotgun (WGS) entry which is preliminary data.</text>
</comment>
<feature type="non-terminal residue" evidence="1">
    <location>
        <position position="1"/>
    </location>
</feature>
<evidence type="ECO:0000313" key="1">
    <source>
        <dbReference type="EMBL" id="GCC45741.1"/>
    </source>
</evidence>
<dbReference type="Proteomes" id="UP000287033">
    <property type="component" value="Unassembled WGS sequence"/>
</dbReference>
<organism evidence="1 2">
    <name type="scientific">Chiloscyllium punctatum</name>
    <name type="common">Brownbanded bambooshark</name>
    <name type="synonym">Hemiscyllium punctatum</name>
    <dbReference type="NCBI Taxonomy" id="137246"/>
    <lineage>
        <taxon>Eukaryota</taxon>
        <taxon>Metazoa</taxon>
        <taxon>Chordata</taxon>
        <taxon>Craniata</taxon>
        <taxon>Vertebrata</taxon>
        <taxon>Chondrichthyes</taxon>
        <taxon>Elasmobranchii</taxon>
        <taxon>Galeomorphii</taxon>
        <taxon>Galeoidea</taxon>
        <taxon>Orectolobiformes</taxon>
        <taxon>Hemiscylliidae</taxon>
        <taxon>Chiloscyllium</taxon>
    </lineage>
</organism>